<keyword evidence="2" id="KW-0808">Transferase</keyword>
<evidence type="ECO:0000313" key="6">
    <source>
        <dbReference type="Proteomes" id="UP000007843"/>
    </source>
</evidence>
<evidence type="ECO:0000313" key="5">
    <source>
        <dbReference type="EMBL" id="AEX07196.1"/>
    </source>
</evidence>
<dbReference type="InterPro" id="IPR029056">
    <property type="entry name" value="Ribokinase-like"/>
</dbReference>
<comment type="similarity">
    <text evidence="1">Belongs to the carbohydrate kinase PfkB family.</text>
</comment>
<dbReference type="InterPro" id="IPR050306">
    <property type="entry name" value="PfkB_Carbo_kinase"/>
</dbReference>
<dbReference type="HOGENOM" id="CLU_027634_6_3_6"/>
<dbReference type="SUPFAM" id="SSF53613">
    <property type="entry name" value="Ribokinase-like"/>
    <property type="match status" value="1"/>
</dbReference>
<evidence type="ECO:0000256" key="3">
    <source>
        <dbReference type="ARBA" id="ARBA00022777"/>
    </source>
</evidence>
<dbReference type="RefSeq" id="WP_014230386.1">
    <property type="nucleotide sequence ID" value="NC_016612.1"/>
</dbReference>
<keyword evidence="3 5" id="KW-0418">Kinase</keyword>
<name>A0A0H3HKK9_KLEM8</name>
<dbReference type="KEGG" id="kox:KOX_27450"/>
<evidence type="ECO:0000259" key="4">
    <source>
        <dbReference type="Pfam" id="PF00294"/>
    </source>
</evidence>
<reference evidence="5 6" key="1">
    <citation type="journal article" date="2012" name="J. Bacteriol.">
        <title>Complete genome sequence of Klebsiella oxytoca KCTC 1686, used in production of 2,3-butanediol.</title>
        <authorList>
            <person name="Shin S.H."/>
            <person name="Kim S."/>
            <person name="Kim J.Y."/>
            <person name="Lee S."/>
            <person name="Um Y."/>
            <person name="Oh M.K."/>
            <person name="Kim Y.R."/>
            <person name="Lee J."/>
            <person name="Yang K.S."/>
        </authorList>
    </citation>
    <scope>NUCLEOTIDE SEQUENCE [LARGE SCALE GENOMIC DNA]</scope>
    <source>
        <strain evidence="6">ATCC 8724 / DSM 4798 / JCM 20051 / NBRC 3318 / NRRL B-199 / KCTC 1686</strain>
    </source>
</reference>
<sequence>MPHANPSCLLACEILWDCVEDHPPQQGGATLNVAYHLQRLGCRTIPVSSVGSDRLGNQSLSIIKNEWCCDISEIKVLKDVGTGVVDVKIDAAGDATYNIHTPAAWDYISISHSAKNLACSAFVYGSVALRSAFNQRAFADFLQIYQGLKCFDVNLREGQNNIQIVGNFLQHADFIKLNESELEQVAAHFHITSENIEERIFALTSIIGHKIICITRGDKSPVLYWEGNIYHGQVIRVDVKNTIGAGDAFFAAMINALINPDFDPTTALYKASALGSWVATKAGAQPEYDNNIMDKLFNYQAVL</sequence>
<dbReference type="PATRIC" id="fig|1006551.4.peg.5514"/>
<accession>A0A0H3HKK9</accession>
<evidence type="ECO:0000256" key="1">
    <source>
        <dbReference type="ARBA" id="ARBA00010688"/>
    </source>
</evidence>
<proteinExistence type="inferred from homology"/>
<evidence type="ECO:0000256" key="2">
    <source>
        <dbReference type="ARBA" id="ARBA00022679"/>
    </source>
</evidence>
<dbReference type="Proteomes" id="UP000007843">
    <property type="component" value="Chromosome"/>
</dbReference>
<dbReference type="InterPro" id="IPR011611">
    <property type="entry name" value="PfkB_dom"/>
</dbReference>
<protein>
    <submittedName>
        <fullName evidence="5">PfkB family carbohydrate kinase</fullName>
    </submittedName>
</protein>
<organism evidence="5 6">
    <name type="scientific">Klebsiella michiganensis (strain ATCC 8724 / DSM 4798 / JCM 20051 / NBRC 3318 / NRRL B-199 / KCTC 1686 / BUCSAV 143 / CCM 1901)</name>
    <dbReference type="NCBI Taxonomy" id="1006551"/>
    <lineage>
        <taxon>Bacteria</taxon>
        <taxon>Pseudomonadati</taxon>
        <taxon>Pseudomonadota</taxon>
        <taxon>Gammaproteobacteria</taxon>
        <taxon>Enterobacterales</taxon>
        <taxon>Enterobacteriaceae</taxon>
        <taxon>Klebsiella/Raoultella group</taxon>
        <taxon>Klebsiella</taxon>
    </lineage>
</organism>
<dbReference type="PROSITE" id="PS00584">
    <property type="entry name" value="PFKB_KINASES_2"/>
    <property type="match status" value="1"/>
</dbReference>
<dbReference type="AlphaFoldDB" id="A0A0H3HKK9"/>
<dbReference type="PANTHER" id="PTHR43085">
    <property type="entry name" value="HEXOKINASE FAMILY MEMBER"/>
    <property type="match status" value="1"/>
</dbReference>
<dbReference type="Pfam" id="PF00294">
    <property type="entry name" value="PfkB"/>
    <property type="match status" value="1"/>
</dbReference>
<dbReference type="EMBL" id="CP003218">
    <property type="protein sequence ID" value="AEX07196.1"/>
    <property type="molecule type" value="Genomic_DNA"/>
</dbReference>
<gene>
    <name evidence="5" type="ordered locus">KOX_27450</name>
</gene>
<dbReference type="GO" id="GO:0016301">
    <property type="term" value="F:kinase activity"/>
    <property type="evidence" value="ECO:0007669"/>
    <property type="project" value="UniProtKB-KW"/>
</dbReference>
<feature type="domain" description="Carbohydrate kinase PfkB" evidence="4">
    <location>
        <begin position="27"/>
        <end position="286"/>
    </location>
</feature>
<dbReference type="PANTHER" id="PTHR43085:SF57">
    <property type="entry name" value="CARBOHYDRATE KINASE PFKB DOMAIN-CONTAINING PROTEIN"/>
    <property type="match status" value="1"/>
</dbReference>
<dbReference type="InterPro" id="IPR002173">
    <property type="entry name" value="Carboh/pur_kinase_PfkB_CS"/>
</dbReference>
<dbReference type="Gene3D" id="3.40.1190.20">
    <property type="match status" value="1"/>
</dbReference>